<evidence type="ECO:0000313" key="2">
    <source>
        <dbReference type="Proteomes" id="UP000199356"/>
    </source>
</evidence>
<keyword evidence="2" id="KW-1185">Reference proteome</keyword>
<dbReference type="Gene3D" id="3.40.50.300">
    <property type="entry name" value="P-loop containing nucleotide triphosphate hydrolases"/>
    <property type="match status" value="1"/>
</dbReference>
<dbReference type="AlphaFoldDB" id="A0A1I5W037"/>
<organism evidence="1 2">
    <name type="scientific">Tranquillimonas alkanivorans</name>
    <dbReference type="NCBI Taxonomy" id="441119"/>
    <lineage>
        <taxon>Bacteria</taxon>
        <taxon>Pseudomonadati</taxon>
        <taxon>Pseudomonadota</taxon>
        <taxon>Alphaproteobacteria</taxon>
        <taxon>Rhodobacterales</taxon>
        <taxon>Roseobacteraceae</taxon>
        <taxon>Tranquillimonas</taxon>
    </lineage>
</organism>
<dbReference type="EMBL" id="FOXA01000038">
    <property type="protein sequence ID" value="SFQ13144.1"/>
    <property type="molecule type" value="Genomic_DNA"/>
</dbReference>
<dbReference type="Proteomes" id="UP000199356">
    <property type="component" value="Unassembled WGS sequence"/>
</dbReference>
<name>A0A1I5W037_9RHOB</name>
<protein>
    <submittedName>
        <fullName evidence="1">AAA domain-containing protein</fullName>
    </submittedName>
</protein>
<dbReference type="Pfam" id="PF13481">
    <property type="entry name" value="AAA_25"/>
    <property type="match status" value="1"/>
</dbReference>
<dbReference type="SUPFAM" id="SSF52540">
    <property type="entry name" value="P-loop containing nucleoside triphosphate hydrolases"/>
    <property type="match status" value="1"/>
</dbReference>
<accession>A0A1I5W037</accession>
<dbReference type="InterPro" id="IPR027417">
    <property type="entry name" value="P-loop_NTPase"/>
</dbReference>
<dbReference type="STRING" id="441119.SAMN04488047_13815"/>
<reference evidence="1 2" key="1">
    <citation type="submission" date="2016-10" db="EMBL/GenBank/DDBJ databases">
        <authorList>
            <person name="de Groot N.N."/>
        </authorList>
    </citation>
    <scope>NUCLEOTIDE SEQUENCE [LARGE SCALE GENOMIC DNA]</scope>
    <source>
        <strain evidence="1 2">DSM 19547</strain>
    </source>
</reference>
<evidence type="ECO:0000313" key="1">
    <source>
        <dbReference type="EMBL" id="SFQ13144.1"/>
    </source>
</evidence>
<proteinExistence type="predicted"/>
<gene>
    <name evidence="1" type="ORF">SAMN04488047_13815</name>
</gene>
<sequence length="349" mass="37686">MSPNAPKSPAADRFAFTPVSDYQPTCRWNYTVKGLLRRGETSIFYGPSNVGKSALLVHLCLSVAAGKKFFGQATKKGLAVYVAAEAPRSVLDRFAAIKGEFDAEAAKNCLVLEHAVDFSQPGEVTALQKAILAAAGGQPVALIVFDTLARSIGDLSENDSGAMTYLARRAETLARELDAHVLFVHHCGKDQSRGARGSSGLKGAVDTELRLQSGDDNVVVGTIDKQRTMPKTVCYSFGLQPVKLGEDEDGGDYTSVRVVEVDEPIPANAPEKPRPTSRRTVLVDLLEQRQKKQADAPFSIPDLIAELPASWLNGLNDDSQKSTARKLLNELAAAEKPLVKKDGQRWRLA</sequence>